<evidence type="ECO:0000256" key="2">
    <source>
        <dbReference type="ARBA" id="ARBA00004687"/>
    </source>
</evidence>
<feature type="transmembrane region" description="Helical" evidence="12">
    <location>
        <begin position="821"/>
        <end position="844"/>
    </location>
</feature>
<protein>
    <recommendedName>
        <fullName evidence="4 12">GPI ethanolamine phosphate transferase 2</fullName>
    </recommendedName>
</protein>
<dbReference type="InterPro" id="IPR039527">
    <property type="entry name" value="PIGG/GPI7"/>
</dbReference>
<evidence type="ECO:0000256" key="10">
    <source>
        <dbReference type="ARBA" id="ARBA00023136"/>
    </source>
</evidence>
<keyword evidence="5 12" id="KW-0337">GPI-anchor biosynthesis</keyword>
<dbReference type="PANTHER" id="PTHR23072">
    <property type="entry name" value="PHOSPHATIDYLINOSITOL GLYCAN-RELATED"/>
    <property type="match status" value="1"/>
</dbReference>
<feature type="chain" id="PRO_5045241927" description="GPI ethanolamine phosphate transferase 2" evidence="13">
    <location>
        <begin position="20"/>
        <end position="845"/>
    </location>
</feature>
<evidence type="ECO:0000256" key="11">
    <source>
        <dbReference type="ARBA" id="ARBA00023180"/>
    </source>
</evidence>
<dbReference type="InterPro" id="IPR002591">
    <property type="entry name" value="Phosphodiest/P_Trfase"/>
</dbReference>
<evidence type="ECO:0000313" key="15">
    <source>
        <dbReference type="EMBL" id="KAL3232720.1"/>
    </source>
</evidence>
<comment type="subcellular location">
    <subcellularLocation>
        <location evidence="1 12">Endoplasmic reticulum membrane</location>
        <topology evidence="1 12">Multi-pass membrane protein</topology>
    </subcellularLocation>
</comment>
<feature type="transmembrane region" description="Helical" evidence="12">
    <location>
        <begin position="556"/>
        <end position="575"/>
    </location>
</feature>
<evidence type="ECO:0000256" key="6">
    <source>
        <dbReference type="ARBA" id="ARBA00022679"/>
    </source>
</evidence>
<dbReference type="InterPro" id="IPR045687">
    <property type="entry name" value="PIGG/GPI7_C"/>
</dbReference>
<feature type="transmembrane region" description="Helical" evidence="12">
    <location>
        <begin position="468"/>
        <end position="484"/>
    </location>
</feature>
<dbReference type="SUPFAM" id="SSF53649">
    <property type="entry name" value="Alkaline phosphatase-like"/>
    <property type="match status" value="1"/>
</dbReference>
<feature type="domain" description="GPI ethanolamine phosphate transferase 2 C-terminal" evidence="14">
    <location>
        <begin position="403"/>
        <end position="836"/>
    </location>
</feature>
<feature type="signal peptide" evidence="13">
    <location>
        <begin position="1"/>
        <end position="19"/>
    </location>
</feature>
<feature type="transmembrane region" description="Helical" evidence="12">
    <location>
        <begin position="408"/>
        <end position="430"/>
    </location>
</feature>
<feature type="transmembrane region" description="Helical" evidence="12">
    <location>
        <begin position="625"/>
        <end position="644"/>
    </location>
</feature>
<dbReference type="Proteomes" id="UP001623330">
    <property type="component" value="Unassembled WGS sequence"/>
</dbReference>
<organism evidence="15 16">
    <name type="scientific">Nakaseomyces bracarensis</name>
    <dbReference type="NCBI Taxonomy" id="273131"/>
    <lineage>
        <taxon>Eukaryota</taxon>
        <taxon>Fungi</taxon>
        <taxon>Dikarya</taxon>
        <taxon>Ascomycota</taxon>
        <taxon>Saccharomycotina</taxon>
        <taxon>Saccharomycetes</taxon>
        <taxon>Saccharomycetales</taxon>
        <taxon>Saccharomycetaceae</taxon>
        <taxon>Nakaseomyces</taxon>
    </lineage>
</organism>
<feature type="transmembrane region" description="Helical" evidence="12">
    <location>
        <begin position="740"/>
        <end position="765"/>
    </location>
</feature>
<evidence type="ECO:0000256" key="12">
    <source>
        <dbReference type="RuleBase" id="RU367106"/>
    </source>
</evidence>
<dbReference type="InterPro" id="IPR017850">
    <property type="entry name" value="Alkaline_phosphatase_core_sf"/>
</dbReference>
<evidence type="ECO:0000256" key="4">
    <source>
        <dbReference type="ARBA" id="ARBA00020830"/>
    </source>
</evidence>
<evidence type="ECO:0000256" key="5">
    <source>
        <dbReference type="ARBA" id="ARBA00022502"/>
    </source>
</evidence>
<evidence type="ECO:0000313" key="16">
    <source>
        <dbReference type="Proteomes" id="UP001623330"/>
    </source>
</evidence>
<comment type="similarity">
    <text evidence="3 12">Belongs to the PIGG/PIGN/PIGO family. PIGG subfamily.</text>
</comment>
<keyword evidence="10 12" id="KW-0472">Membrane</keyword>
<evidence type="ECO:0000256" key="7">
    <source>
        <dbReference type="ARBA" id="ARBA00022692"/>
    </source>
</evidence>
<dbReference type="PANTHER" id="PTHR23072:SF0">
    <property type="entry name" value="GPI ETHANOLAMINE PHOSPHATE TRANSFERASE 2"/>
    <property type="match status" value="1"/>
</dbReference>
<keyword evidence="11" id="KW-0325">Glycoprotein</keyword>
<reference evidence="15 16" key="1">
    <citation type="submission" date="2024-05" db="EMBL/GenBank/DDBJ databases">
        <title>Long read based assembly of the Candida bracarensis genome reveals expanded adhesin content.</title>
        <authorList>
            <person name="Marcet-Houben M."/>
            <person name="Ksiezopolska E."/>
            <person name="Gabaldon T."/>
        </authorList>
    </citation>
    <scope>NUCLEOTIDE SEQUENCE [LARGE SCALE GENOMIC DNA]</scope>
    <source>
        <strain evidence="15 16">CBM6</strain>
    </source>
</reference>
<gene>
    <name evidence="15" type="ORF">RNJ44_04636</name>
</gene>
<keyword evidence="7 12" id="KW-0812">Transmembrane</keyword>
<accession>A0ABR4NVF6</accession>
<evidence type="ECO:0000256" key="13">
    <source>
        <dbReference type="SAM" id="SignalP"/>
    </source>
</evidence>
<feature type="transmembrane region" description="Helical" evidence="12">
    <location>
        <begin position="785"/>
        <end position="809"/>
    </location>
</feature>
<dbReference type="InterPro" id="IPR037674">
    <property type="entry name" value="PIG-G_N"/>
</dbReference>
<keyword evidence="9 12" id="KW-1133">Transmembrane helix</keyword>
<evidence type="ECO:0000259" key="14">
    <source>
        <dbReference type="Pfam" id="PF19316"/>
    </source>
</evidence>
<comment type="caution">
    <text evidence="15">The sequence shown here is derived from an EMBL/GenBank/DDBJ whole genome shotgun (WGS) entry which is preliminary data.</text>
</comment>
<keyword evidence="16" id="KW-1185">Reference proteome</keyword>
<proteinExistence type="inferred from homology"/>
<feature type="transmembrane region" description="Helical" evidence="12">
    <location>
        <begin position="656"/>
        <end position="679"/>
    </location>
</feature>
<comment type="pathway">
    <text evidence="2 12">Glycolipid biosynthesis; glycosylphosphatidylinositol-anchor biosynthesis.</text>
</comment>
<dbReference type="GO" id="GO:0016740">
    <property type="term" value="F:transferase activity"/>
    <property type="evidence" value="ECO:0007669"/>
    <property type="project" value="UniProtKB-KW"/>
</dbReference>
<dbReference type="Pfam" id="PF01663">
    <property type="entry name" value="Phosphodiest"/>
    <property type="match status" value="1"/>
</dbReference>
<keyword evidence="6 12" id="KW-0808">Transferase</keyword>
<keyword evidence="13" id="KW-0732">Signal</keyword>
<name>A0ABR4NVF6_9SACH</name>
<evidence type="ECO:0000256" key="3">
    <source>
        <dbReference type="ARBA" id="ARBA00005315"/>
    </source>
</evidence>
<evidence type="ECO:0000256" key="9">
    <source>
        <dbReference type="ARBA" id="ARBA00022989"/>
    </source>
</evidence>
<keyword evidence="8 12" id="KW-0256">Endoplasmic reticulum</keyword>
<evidence type="ECO:0000256" key="8">
    <source>
        <dbReference type="ARBA" id="ARBA00022824"/>
    </source>
</evidence>
<sequence>MLLLLVLAHAIAVLLFGCGFFPQKKVLDGHAELTPLNGPPVFDKLVIVVIDALRSDFLFDKSISHFDFIHEKLTEGSAWGFTAYSNPPTVTLPRLKGITTGSTPNFLDAILNVAEDDTSSSLANQDSWLWQFRHTGNKRLRFFGDDTWLKLFPSDANGTAIFDEVEGTNSFFVSDFTQVDLNVTRHIEKQLKDKRDWDVLILHYLGLDHIGHKDGPYSRFMAPKHEEMDTIVQKLYQNLNMDKTLMVVMGDHGMNDLGNHGGSSAGETSAGLVFLSNKLKKFEPPANQAVHKHFPIEDKPIDNEEKTFRYLTNIQQIDIVPTLSSLFGLPIPKNNVGVLIPEFLKLFGKLNNKKNVIKQNWEQLFHLSKDASLLDRFDISKEDDIKGIIEIMRGLQGEIAKTATNYNYTLLIASYISVLIITLLTYYMFFKTEKVSLLDYRTLILFSISLVMSLSVFGSSFIEEEHQFWWWILTGLIMSSLMYLRFESWEAHVIVFLCLRVIRGWNNSGQKYTYENVISSILKTNTESQWYLNLLTIVFVGFNMKKGMLKNETEFFTGLFEFVSSFLLSTILFSYKVNWSIVNGESVPEIFYDFVLNTNKILLKTDASLPDNEIIHDGLLPMARLFFNIFVTVIVCKLALVKFSKNKNIGKAFSEIAHYITIFLMFQTSTYNLGLFFFFEISNELIAHLLAKHYNNDALTSVIISIPLQFFTFFQNGGTNSIATVDLSNAYNGVSENYNIYFVGLLMCVSNFAPTIYWSMFPWRITYNGQKTLKEKYSQFVKNKYPFLVLQTTIGSCLLAACIILRYHLFIWSVFSPKLCYYLVWTIFIGGFVHLIPEMVILYFA</sequence>
<dbReference type="CDD" id="cd16024">
    <property type="entry name" value="GPI_EPT_2"/>
    <property type="match status" value="1"/>
</dbReference>
<dbReference type="EMBL" id="JBEVYD010000005">
    <property type="protein sequence ID" value="KAL3232720.1"/>
    <property type="molecule type" value="Genomic_DNA"/>
</dbReference>
<evidence type="ECO:0000256" key="1">
    <source>
        <dbReference type="ARBA" id="ARBA00004477"/>
    </source>
</evidence>
<dbReference type="Pfam" id="PF19316">
    <property type="entry name" value="PIGO_PIGG"/>
    <property type="match status" value="1"/>
</dbReference>
<feature type="transmembrane region" description="Helical" evidence="12">
    <location>
        <begin position="442"/>
        <end position="462"/>
    </location>
</feature>
<comment type="function">
    <text evidence="12">Ethanolamine phosphate transferase involved in glycosylphosphatidylinositol-anchor biosynthesis. Transfers ethanolamine phosphate to the GPI second mannose.</text>
</comment>
<dbReference type="Gene3D" id="3.40.720.10">
    <property type="entry name" value="Alkaline Phosphatase, subunit A"/>
    <property type="match status" value="1"/>
</dbReference>